<proteinExistence type="predicted"/>
<evidence type="ECO:0000313" key="2">
    <source>
        <dbReference type="EMBL" id="NBI27937.1"/>
    </source>
</evidence>
<dbReference type="SUPFAM" id="SSF54427">
    <property type="entry name" value="NTF2-like"/>
    <property type="match status" value="1"/>
</dbReference>
<dbReference type="InterPro" id="IPR012854">
    <property type="entry name" value="Cu_amine_oxidase-like_N"/>
</dbReference>
<protein>
    <recommendedName>
        <fullName evidence="1">Copper amine oxidase-like N-terminal domain-containing protein</fullName>
    </recommendedName>
</protein>
<dbReference type="OrthoDB" id="1357684at2"/>
<dbReference type="Pfam" id="PF07833">
    <property type="entry name" value="Cu_amine_oxidN1"/>
    <property type="match status" value="1"/>
</dbReference>
<accession>A0A6N9PY92</accession>
<dbReference type="AlphaFoldDB" id="A0A6N9PY92"/>
<sequence>MKKLLIGVLIGLFIGITSTVGASVLKEYIIKEANYPIEVNQVLYESESLPILNMEGHTYVPLRVISDLLGTKVSWNNNKVEINEIYNYIIVDHTYSQDKKEFIRQSNLIHKYINDKDKAGFQSMFHDDSPQKISWTEGKVVISLTNPRIKEMNENEAVFLVDQTFRDLDDNQKGIYKWTEAEFTFVKQNNEWKIVGFNN</sequence>
<evidence type="ECO:0000313" key="3">
    <source>
        <dbReference type="Proteomes" id="UP000448943"/>
    </source>
</evidence>
<dbReference type="RefSeq" id="WP_160644378.1">
    <property type="nucleotide sequence ID" value="NZ_SIJB01000007.1"/>
</dbReference>
<dbReference type="InterPro" id="IPR032710">
    <property type="entry name" value="NTF2-like_dom_sf"/>
</dbReference>
<evidence type="ECO:0000259" key="1">
    <source>
        <dbReference type="Pfam" id="PF07833"/>
    </source>
</evidence>
<dbReference type="Proteomes" id="UP000448943">
    <property type="component" value="Unassembled WGS sequence"/>
</dbReference>
<feature type="domain" description="Copper amine oxidase-like N-terminal" evidence="1">
    <location>
        <begin position="39"/>
        <end position="83"/>
    </location>
</feature>
<organism evidence="2 3">
    <name type="scientific">Chengkuizengella marina</name>
    <dbReference type="NCBI Taxonomy" id="2507566"/>
    <lineage>
        <taxon>Bacteria</taxon>
        <taxon>Bacillati</taxon>
        <taxon>Bacillota</taxon>
        <taxon>Bacilli</taxon>
        <taxon>Bacillales</taxon>
        <taxon>Paenibacillaceae</taxon>
        <taxon>Chengkuizengella</taxon>
    </lineage>
</organism>
<reference evidence="2 3" key="1">
    <citation type="submission" date="2019-01" db="EMBL/GenBank/DDBJ databases">
        <title>Chengkuizengella sp. nov., isolated from deep-sea sediment of East Pacific Ocean.</title>
        <authorList>
            <person name="Yang J."/>
            <person name="Lai Q."/>
            <person name="Shao Z."/>
        </authorList>
    </citation>
    <scope>NUCLEOTIDE SEQUENCE [LARGE SCALE GENOMIC DNA]</scope>
    <source>
        <strain evidence="2 3">YPA3-1-1</strain>
    </source>
</reference>
<gene>
    <name evidence="2" type="ORF">ERL59_03040</name>
</gene>
<keyword evidence="3" id="KW-1185">Reference proteome</keyword>
<dbReference type="EMBL" id="SIJB01000007">
    <property type="protein sequence ID" value="NBI27937.1"/>
    <property type="molecule type" value="Genomic_DNA"/>
</dbReference>
<dbReference type="InterPro" id="IPR036582">
    <property type="entry name" value="Mao_N_sf"/>
</dbReference>
<dbReference type="SUPFAM" id="SSF55383">
    <property type="entry name" value="Copper amine oxidase, domain N"/>
    <property type="match status" value="1"/>
</dbReference>
<comment type="caution">
    <text evidence="2">The sequence shown here is derived from an EMBL/GenBank/DDBJ whole genome shotgun (WGS) entry which is preliminary data.</text>
</comment>
<name>A0A6N9PY92_9BACL</name>